<dbReference type="EMBL" id="GBXM01105466">
    <property type="protein sequence ID" value="JAH03111.1"/>
    <property type="molecule type" value="Transcribed_RNA"/>
</dbReference>
<organism evidence="1">
    <name type="scientific">Anguilla anguilla</name>
    <name type="common">European freshwater eel</name>
    <name type="synonym">Muraena anguilla</name>
    <dbReference type="NCBI Taxonomy" id="7936"/>
    <lineage>
        <taxon>Eukaryota</taxon>
        <taxon>Metazoa</taxon>
        <taxon>Chordata</taxon>
        <taxon>Craniata</taxon>
        <taxon>Vertebrata</taxon>
        <taxon>Euteleostomi</taxon>
        <taxon>Actinopterygii</taxon>
        <taxon>Neopterygii</taxon>
        <taxon>Teleostei</taxon>
        <taxon>Anguilliformes</taxon>
        <taxon>Anguillidae</taxon>
        <taxon>Anguilla</taxon>
    </lineage>
</organism>
<reference evidence="1" key="1">
    <citation type="submission" date="2014-11" db="EMBL/GenBank/DDBJ databases">
        <authorList>
            <person name="Amaro Gonzalez C."/>
        </authorList>
    </citation>
    <scope>NUCLEOTIDE SEQUENCE</scope>
</reference>
<proteinExistence type="predicted"/>
<protein>
    <submittedName>
        <fullName evidence="1">Uncharacterized protein</fullName>
    </submittedName>
</protein>
<evidence type="ECO:0000313" key="1">
    <source>
        <dbReference type="EMBL" id="JAH03111.1"/>
    </source>
</evidence>
<name>A0A0E9PEQ0_ANGAN</name>
<dbReference type="AlphaFoldDB" id="A0A0E9PEQ0"/>
<accession>A0A0E9PEQ0</accession>
<sequence length="47" mass="5363">MYIWHNPDSAKIRLSCHANLRNWPRVLQSTLAETTRTGLTEATSGKH</sequence>
<reference evidence="1" key="2">
    <citation type="journal article" date="2015" name="Fish Shellfish Immunol.">
        <title>Early steps in the European eel (Anguilla anguilla)-Vibrio vulnificus interaction in the gills: Role of the RtxA13 toxin.</title>
        <authorList>
            <person name="Callol A."/>
            <person name="Pajuelo D."/>
            <person name="Ebbesson L."/>
            <person name="Teles M."/>
            <person name="MacKenzie S."/>
            <person name="Amaro C."/>
        </authorList>
    </citation>
    <scope>NUCLEOTIDE SEQUENCE</scope>
</reference>